<organism evidence="1 2">
    <name type="scientific">Phytophthora sojae (strain P6497)</name>
    <name type="common">Soybean stem and root rot agent</name>
    <name type="synonym">Phytophthora megasperma f. sp. glycines</name>
    <dbReference type="NCBI Taxonomy" id="1094619"/>
    <lineage>
        <taxon>Eukaryota</taxon>
        <taxon>Sar</taxon>
        <taxon>Stramenopiles</taxon>
        <taxon>Oomycota</taxon>
        <taxon>Peronosporomycetes</taxon>
        <taxon>Peronosporales</taxon>
        <taxon>Peronosporaceae</taxon>
        <taxon>Phytophthora</taxon>
    </lineage>
</organism>
<dbReference type="InParanoid" id="G4Z4Y4"/>
<dbReference type="AlphaFoldDB" id="G4Z4Y4"/>
<protein>
    <recommendedName>
        <fullName evidence="3">Peptidase S33 tripeptidyl aminopeptidase-like C-terminal domain-containing protein</fullName>
    </recommendedName>
</protein>
<accession>G4Z4Y4</accession>
<dbReference type="STRING" id="1094619.G4Z4Y4"/>
<dbReference type="GeneID" id="20646063"/>
<proteinExistence type="predicted"/>
<gene>
    <name evidence="1" type="ORF">PHYSODRAFT_330137</name>
</gene>
<sequence>MRTNALIAPTEADAASSSALDYLVVFSETWQSPTQSEATLRGLFEDATTSAAAAYVQAPMYCAFSKENSSACDKVEQLDGYSGNDILYERDEYWNKAAKIPDQASVLLMGSELDPVTPSKYAEALLGALDGDKKELVTFKYTAGGNLLDSNTADTLCGLSLLTSFAQGAGDLSKLNKTCVEGALNWTVPHDYQYSFMSTDDVYDGELDENLVK</sequence>
<dbReference type="EMBL" id="JH159153">
    <property type="protein sequence ID" value="EGZ22313.1"/>
    <property type="molecule type" value="Genomic_DNA"/>
</dbReference>
<evidence type="ECO:0000313" key="1">
    <source>
        <dbReference type="EMBL" id="EGZ22313.1"/>
    </source>
</evidence>
<evidence type="ECO:0000313" key="2">
    <source>
        <dbReference type="Proteomes" id="UP000002640"/>
    </source>
</evidence>
<dbReference type="Proteomes" id="UP000002640">
    <property type="component" value="Unassembled WGS sequence"/>
</dbReference>
<dbReference type="RefSeq" id="XP_009525030.1">
    <property type="nucleotide sequence ID" value="XM_009526735.1"/>
</dbReference>
<dbReference type="KEGG" id="psoj:PHYSODRAFT_330137"/>
<keyword evidence="2" id="KW-1185">Reference proteome</keyword>
<name>G4Z4Y4_PHYSP</name>
<reference evidence="1 2" key="1">
    <citation type="journal article" date="2006" name="Science">
        <title>Phytophthora genome sequences uncover evolutionary origins and mechanisms of pathogenesis.</title>
        <authorList>
            <person name="Tyler B.M."/>
            <person name="Tripathy S."/>
            <person name="Zhang X."/>
            <person name="Dehal P."/>
            <person name="Jiang R.H."/>
            <person name="Aerts A."/>
            <person name="Arredondo F.D."/>
            <person name="Baxter L."/>
            <person name="Bensasson D."/>
            <person name="Beynon J.L."/>
            <person name="Chapman J."/>
            <person name="Damasceno C.M."/>
            <person name="Dorrance A.E."/>
            <person name="Dou D."/>
            <person name="Dickerman A.W."/>
            <person name="Dubchak I.L."/>
            <person name="Garbelotto M."/>
            <person name="Gijzen M."/>
            <person name="Gordon S.G."/>
            <person name="Govers F."/>
            <person name="Grunwald N.J."/>
            <person name="Huang W."/>
            <person name="Ivors K.L."/>
            <person name="Jones R.W."/>
            <person name="Kamoun S."/>
            <person name="Krampis K."/>
            <person name="Lamour K.H."/>
            <person name="Lee M.K."/>
            <person name="McDonald W.H."/>
            <person name="Medina M."/>
            <person name="Meijer H.J."/>
            <person name="Nordberg E.K."/>
            <person name="Maclean D.J."/>
            <person name="Ospina-Giraldo M.D."/>
            <person name="Morris P.F."/>
            <person name="Phuntumart V."/>
            <person name="Putnam N.H."/>
            <person name="Rash S."/>
            <person name="Rose J.K."/>
            <person name="Sakihama Y."/>
            <person name="Salamov A.A."/>
            <person name="Savidor A."/>
            <person name="Scheuring C.F."/>
            <person name="Smith B.M."/>
            <person name="Sobral B.W."/>
            <person name="Terry A."/>
            <person name="Torto-Alalibo T.A."/>
            <person name="Win J."/>
            <person name="Xu Z."/>
            <person name="Zhang H."/>
            <person name="Grigoriev I.V."/>
            <person name="Rokhsar D.S."/>
            <person name="Boore J.L."/>
        </authorList>
    </citation>
    <scope>NUCLEOTIDE SEQUENCE [LARGE SCALE GENOMIC DNA]</scope>
    <source>
        <strain evidence="1 2">P6497</strain>
    </source>
</reference>
<evidence type="ECO:0008006" key="3">
    <source>
        <dbReference type="Google" id="ProtNLM"/>
    </source>
</evidence>
<dbReference type="OMA" id="NTADTLC"/>